<evidence type="ECO:0000256" key="1">
    <source>
        <dbReference type="ARBA" id="ARBA00023015"/>
    </source>
</evidence>
<keyword evidence="4" id="KW-0804">Transcription</keyword>
<evidence type="ECO:0000259" key="6">
    <source>
        <dbReference type="PROSITE" id="PS01124"/>
    </source>
</evidence>
<dbReference type="HOGENOM" id="CLU_000445_88_3_6"/>
<dbReference type="PROSITE" id="PS01124">
    <property type="entry name" value="HTH_ARAC_FAMILY_2"/>
    <property type="match status" value="1"/>
</dbReference>
<evidence type="ECO:0000313" key="8">
    <source>
        <dbReference type="Proteomes" id="UP000005959"/>
    </source>
</evidence>
<organism evidence="7 8">
    <name type="scientific">Hafnia alvei ATCC 51873</name>
    <dbReference type="NCBI Taxonomy" id="1002364"/>
    <lineage>
        <taxon>Bacteria</taxon>
        <taxon>Pseudomonadati</taxon>
        <taxon>Pseudomonadota</taxon>
        <taxon>Gammaproteobacteria</taxon>
        <taxon>Enterobacterales</taxon>
        <taxon>Hafniaceae</taxon>
        <taxon>Hafnia</taxon>
    </lineage>
</organism>
<keyword evidence="1" id="KW-0805">Transcription regulation</keyword>
<dbReference type="InterPro" id="IPR003313">
    <property type="entry name" value="AraC-bd"/>
</dbReference>
<dbReference type="InterPro" id="IPR037923">
    <property type="entry name" value="HTH-like"/>
</dbReference>
<keyword evidence="2" id="KW-0238">DNA-binding</keyword>
<keyword evidence="3" id="KW-0010">Activator</keyword>
<dbReference type="PANTHER" id="PTHR43280">
    <property type="entry name" value="ARAC-FAMILY TRANSCRIPTIONAL REGULATOR"/>
    <property type="match status" value="1"/>
</dbReference>
<evidence type="ECO:0000313" key="7">
    <source>
        <dbReference type="EMBL" id="EHM41360.1"/>
    </source>
</evidence>
<reference evidence="7 8" key="1">
    <citation type="submission" date="2011-08" db="EMBL/GenBank/DDBJ databases">
        <authorList>
            <person name="Weinstock G."/>
            <person name="Sodergren E."/>
            <person name="Clifton S."/>
            <person name="Fulton L."/>
            <person name="Fulton B."/>
            <person name="Courtney L."/>
            <person name="Fronick C."/>
            <person name="Harrison M."/>
            <person name="Strong C."/>
            <person name="Farmer C."/>
            <person name="Delahaunty K."/>
            <person name="Markovic C."/>
            <person name="Hall O."/>
            <person name="Minx P."/>
            <person name="Tomlinson C."/>
            <person name="Mitreva M."/>
            <person name="Hou S."/>
            <person name="Chen J."/>
            <person name="Wollam A."/>
            <person name="Pepin K.H."/>
            <person name="Johnson M."/>
            <person name="Bhonagiri V."/>
            <person name="Zhang X."/>
            <person name="Suruliraj S."/>
            <person name="Warren W."/>
            <person name="Chinwalla A."/>
            <person name="Mardis E.R."/>
            <person name="Wilson R.K."/>
        </authorList>
    </citation>
    <scope>NUCLEOTIDE SEQUENCE [LARGE SCALE GENOMIC DNA]</scope>
    <source>
        <strain evidence="7 8">ATCC 51873</strain>
    </source>
</reference>
<name>G9Y8J7_HAFAL</name>
<dbReference type="InterPro" id="IPR020449">
    <property type="entry name" value="Tscrpt_reg_AraC-type_HTH"/>
</dbReference>
<dbReference type="PATRIC" id="fig|1002364.3.peg.2619"/>
<feature type="domain" description="HTH araC/xylS-type" evidence="6">
    <location>
        <begin position="205"/>
        <end position="303"/>
    </location>
</feature>
<dbReference type="SMART" id="SM00342">
    <property type="entry name" value="HTH_ARAC"/>
    <property type="match status" value="1"/>
</dbReference>
<accession>G9Y8J7</accession>
<dbReference type="Gene3D" id="1.10.10.60">
    <property type="entry name" value="Homeodomain-like"/>
    <property type="match status" value="2"/>
</dbReference>
<dbReference type="PROSITE" id="PS00041">
    <property type="entry name" value="HTH_ARAC_FAMILY_1"/>
    <property type="match status" value="1"/>
</dbReference>
<dbReference type="Proteomes" id="UP000005959">
    <property type="component" value="Unassembled WGS sequence"/>
</dbReference>
<dbReference type="GO" id="GO:0003700">
    <property type="term" value="F:DNA-binding transcription factor activity"/>
    <property type="evidence" value="ECO:0007669"/>
    <property type="project" value="InterPro"/>
</dbReference>
<dbReference type="Pfam" id="PF12833">
    <property type="entry name" value="HTH_18"/>
    <property type="match status" value="1"/>
</dbReference>
<dbReference type="EMBL" id="AGCI01000068">
    <property type="protein sequence ID" value="EHM41360.1"/>
    <property type="molecule type" value="Genomic_DNA"/>
</dbReference>
<dbReference type="InterPro" id="IPR018062">
    <property type="entry name" value="HTH_AraC-typ_CS"/>
</dbReference>
<dbReference type="SUPFAM" id="SSF46689">
    <property type="entry name" value="Homeodomain-like"/>
    <property type="match status" value="2"/>
</dbReference>
<evidence type="ECO:0000256" key="5">
    <source>
        <dbReference type="ARBA" id="ARBA00044978"/>
    </source>
</evidence>
<protein>
    <recommendedName>
        <fullName evidence="5">Arabinose operon regulatory protein</fullName>
    </recommendedName>
</protein>
<dbReference type="InterPro" id="IPR009057">
    <property type="entry name" value="Homeodomain-like_sf"/>
</dbReference>
<gene>
    <name evidence="7" type="ORF">HMPREF0454_02908</name>
</gene>
<dbReference type="InterPro" id="IPR018060">
    <property type="entry name" value="HTH_AraC"/>
</dbReference>
<dbReference type="PANTHER" id="PTHR43280:SF28">
    <property type="entry name" value="HTH-TYPE TRANSCRIPTIONAL ACTIVATOR RHAS"/>
    <property type="match status" value="1"/>
</dbReference>
<evidence type="ECO:0000256" key="4">
    <source>
        <dbReference type="ARBA" id="ARBA00023163"/>
    </source>
</evidence>
<dbReference type="AlphaFoldDB" id="G9Y8J7"/>
<dbReference type="Pfam" id="PF02311">
    <property type="entry name" value="AraC_binding"/>
    <property type="match status" value="1"/>
</dbReference>
<dbReference type="PRINTS" id="PR00032">
    <property type="entry name" value="HTHARAC"/>
</dbReference>
<evidence type="ECO:0000256" key="3">
    <source>
        <dbReference type="ARBA" id="ARBA00023159"/>
    </source>
</evidence>
<comment type="caution">
    <text evidence="7">The sequence shown here is derived from an EMBL/GenBank/DDBJ whole genome shotgun (WGS) entry which is preliminary data.</text>
</comment>
<sequence>MINKLIKALNYKINAKNYNLLSWWKSMKQQDLLERITLNERFVSFNRMHNMSANYYHWHQCLELLFVSQGYGIVIVDNQQYTAKPGRLFMFPPFRLHKVHVEQNDRNIYHRTTIHVDHTIVESFLAPFPRQQEHFRYICNSQGLAQVYDLEADAAFMERLLAQFDQREPQQGHQLAELSLLLMQMLELLPESMATHPTYTPTNASRIMNWIEQHYAQKFVLDDLAKALNLSKSYTSRVFRQETGGSIQEYLATRRIKRACELLSMSDEPIETIASQTGFSETSYFITTFRNKVGQTPLQYRKLRRLQASSEQ</sequence>
<dbReference type="InterPro" id="IPR014710">
    <property type="entry name" value="RmlC-like_jellyroll"/>
</dbReference>
<proteinExistence type="predicted"/>
<dbReference type="GO" id="GO:0043565">
    <property type="term" value="F:sequence-specific DNA binding"/>
    <property type="evidence" value="ECO:0007669"/>
    <property type="project" value="InterPro"/>
</dbReference>
<dbReference type="Gene3D" id="2.60.120.10">
    <property type="entry name" value="Jelly Rolls"/>
    <property type="match status" value="1"/>
</dbReference>
<dbReference type="SUPFAM" id="SSF51215">
    <property type="entry name" value="Regulatory protein AraC"/>
    <property type="match status" value="1"/>
</dbReference>
<evidence type="ECO:0000256" key="2">
    <source>
        <dbReference type="ARBA" id="ARBA00023125"/>
    </source>
</evidence>